<name>A0A0N4Z404_PARTI</name>
<evidence type="ECO:0000256" key="1">
    <source>
        <dbReference type="SAM" id="MobiDB-lite"/>
    </source>
</evidence>
<dbReference type="Proteomes" id="UP000038045">
    <property type="component" value="Unplaced"/>
</dbReference>
<evidence type="ECO:0000313" key="2">
    <source>
        <dbReference type="Proteomes" id="UP000038045"/>
    </source>
</evidence>
<organism evidence="2 3">
    <name type="scientific">Parastrongyloides trichosuri</name>
    <name type="common">Possum-specific nematode worm</name>
    <dbReference type="NCBI Taxonomy" id="131310"/>
    <lineage>
        <taxon>Eukaryota</taxon>
        <taxon>Metazoa</taxon>
        <taxon>Ecdysozoa</taxon>
        <taxon>Nematoda</taxon>
        <taxon>Chromadorea</taxon>
        <taxon>Rhabditida</taxon>
        <taxon>Tylenchina</taxon>
        <taxon>Panagrolaimomorpha</taxon>
        <taxon>Strongyloidoidea</taxon>
        <taxon>Strongyloididae</taxon>
        <taxon>Parastrongyloides</taxon>
    </lineage>
</organism>
<evidence type="ECO:0000313" key="3">
    <source>
        <dbReference type="WBParaSite" id="PTRK_0000172200.1"/>
    </source>
</evidence>
<feature type="region of interest" description="Disordered" evidence="1">
    <location>
        <begin position="419"/>
        <end position="470"/>
    </location>
</feature>
<accession>A0A0N4Z404</accession>
<proteinExistence type="predicted"/>
<feature type="compositionally biased region" description="Low complexity" evidence="1">
    <location>
        <begin position="421"/>
        <end position="430"/>
    </location>
</feature>
<sequence>MVQRVGNDRVVLTEQWLEDAAVGVEGGGEQDGVLKAEVVGDGALQLLVDLQRAADEANRGRARAPLFLRLDPGLGDALVAGQAQIVVGAEVQHVAAVDGDHRPLARGDHALGLGQPLSVDISQLGGNTVVECLVHILGHACSATLNLGRFEPLACGGPRRLSRSLGHGAQGADLNLPAARREGQRQGDGRGRPRRRDPHRLDRRTGRLALVLMRDDGPGQIEPGGLLRTDFDRRRRAPLREIVTRRLHRPNARQQPAVAVQQAYGRIARDRAGGRACIPQRQSGHAMAHARIAALDRQTQGLGGAGRARGRRRHRRDRAGAAFDDDAVRLIPLPCGLAHTAQRAALRLAAAGRPPLQPLPGIAGAAGRNDIGQSIVLAVVGDAGGLGVGIGHHDRPAAFAGIADGGRVLARRSLDRRGRLGRPLLRTTGGQKAQPGCDGDGLEPGGSGHGGPLETATLLQRRGLVKAPAG</sequence>
<reference evidence="3" key="1">
    <citation type="submission" date="2017-02" db="UniProtKB">
        <authorList>
            <consortium name="WormBaseParasite"/>
        </authorList>
    </citation>
    <scope>IDENTIFICATION</scope>
</reference>
<feature type="region of interest" description="Disordered" evidence="1">
    <location>
        <begin position="166"/>
        <end position="204"/>
    </location>
</feature>
<protein>
    <submittedName>
        <fullName evidence="3">LigA</fullName>
    </submittedName>
</protein>
<dbReference type="AlphaFoldDB" id="A0A0N4Z404"/>
<dbReference type="WBParaSite" id="PTRK_0000172200.1">
    <property type="protein sequence ID" value="PTRK_0000172200.1"/>
    <property type="gene ID" value="PTRK_0000172200"/>
</dbReference>
<keyword evidence="2" id="KW-1185">Reference proteome</keyword>
<feature type="compositionally biased region" description="Basic and acidic residues" evidence="1">
    <location>
        <begin position="179"/>
        <end position="191"/>
    </location>
</feature>
<feature type="compositionally biased region" description="Gly residues" evidence="1">
    <location>
        <begin position="438"/>
        <end position="451"/>
    </location>
</feature>